<sequence>MLGILTGLAREAEIARRVSPLVACSASDPARAERLARDLAGQGATALLSFGIAGGLAPDLPTGALVIGTAVTT</sequence>
<name>A0A0A0CU49_9PROT</name>
<dbReference type="SUPFAM" id="SSF53167">
    <property type="entry name" value="Purine and uridine phosphorylases"/>
    <property type="match status" value="1"/>
</dbReference>
<dbReference type="Proteomes" id="UP000029995">
    <property type="component" value="Unassembled WGS sequence"/>
</dbReference>
<dbReference type="InterPro" id="IPR035994">
    <property type="entry name" value="Nucleoside_phosphorylase_sf"/>
</dbReference>
<dbReference type="AlphaFoldDB" id="A0A0A0CU49"/>
<comment type="caution">
    <text evidence="1">The sequence shown here is derived from an EMBL/GenBank/DDBJ whole genome shotgun (WGS) entry which is preliminary data.</text>
</comment>
<accession>A0A0A0CU49</accession>
<proteinExistence type="predicted"/>
<dbReference type="GO" id="GO:0009116">
    <property type="term" value="P:nucleoside metabolic process"/>
    <property type="evidence" value="ECO:0007669"/>
    <property type="project" value="InterPro"/>
</dbReference>
<feature type="non-terminal residue" evidence="1">
    <location>
        <position position="73"/>
    </location>
</feature>
<reference evidence="1 2" key="1">
    <citation type="submission" date="2014-01" db="EMBL/GenBank/DDBJ databases">
        <title>Genome sequence determination for a cystic fibrosis isolate, Inquilinus limosus.</title>
        <authorList>
            <person name="Pino M."/>
            <person name="Di Conza J."/>
            <person name="Gutkind G."/>
        </authorList>
    </citation>
    <scope>NUCLEOTIDE SEQUENCE [LARGE SCALE GENOMIC DNA]</scope>
    <source>
        <strain evidence="1 2">MP06</strain>
    </source>
</reference>
<evidence type="ECO:0000313" key="2">
    <source>
        <dbReference type="Proteomes" id="UP000029995"/>
    </source>
</evidence>
<organism evidence="1 2">
    <name type="scientific">Inquilinus limosus MP06</name>
    <dbReference type="NCBI Taxonomy" id="1398085"/>
    <lineage>
        <taxon>Bacteria</taxon>
        <taxon>Pseudomonadati</taxon>
        <taxon>Pseudomonadota</taxon>
        <taxon>Alphaproteobacteria</taxon>
        <taxon>Rhodospirillales</taxon>
        <taxon>Rhodospirillaceae</taxon>
        <taxon>Inquilinus</taxon>
    </lineage>
</organism>
<gene>
    <name evidence="1" type="ORF">P409_35775</name>
</gene>
<protein>
    <recommendedName>
        <fullName evidence="3">Nucleoside phosphorylase domain-containing protein</fullName>
    </recommendedName>
</protein>
<evidence type="ECO:0000313" key="1">
    <source>
        <dbReference type="EMBL" id="KGM29986.1"/>
    </source>
</evidence>
<evidence type="ECO:0008006" key="3">
    <source>
        <dbReference type="Google" id="ProtNLM"/>
    </source>
</evidence>
<dbReference type="GO" id="GO:0003824">
    <property type="term" value="F:catalytic activity"/>
    <property type="evidence" value="ECO:0007669"/>
    <property type="project" value="InterPro"/>
</dbReference>
<dbReference type="Gene3D" id="3.40.50.1580">
    <property type="entry name" value="Nucleoside phosphorylase domain"/>
    <property type="match status" value="1"/>
</dbReference>
<dbReference type="EMBL" id="JANX01001164">
    <property type="protein sequence ID" value="KGM29986.1"/>
    <property type="molecule type" value="Genomic_DNA"/>
</dbReference>